<dbReference type="InterPro" id="IPR013341">
    <property type="entry name" value="Mandelate_racemase_N_dom"/>
</dbReference>
<dbReference type="InterPro" id="IPR029065">
    <property type="entry name" value="Enolase_C-like"/>
</dbReference>
<dbReference type="GO" id="GO:0000287">
    <property type="term" value="F:magnesium ion binding"/>
    <property type="evidence" value="ECO:0007669"/>
    <property type="project" value="TreeGrafter"/>
</dbReference>
<keyword evidence="3" id="KW-0460">Magnesium</keyword>
<reference evidence="5 6" key="1">
    <citation type="submission" date="2018-06" db="EMBL/GenBank/DDBJ databases">
        <title>Draft Genome Sequence of a Novel Marine Bacterium Related to the Verrucomicrobia.</title>
        <authorList>
            <person name="Vosseberg J."/>
            <person name="Martijn J."/>
            <person name="Ettema T.J.G."/>
        </authorList>
    </citation>
    <scope>NUCLEOTIDE SEQUENCE [LARGE SCALE GENOMIC DNA]</scope>
    <source>
        <strain evidence="5">TARA_B100001123</strain>
    </source>
</reference>
<dbReference type="InterPro" id="IPR013342">
    <property type="entry name" value="Mandelate_racemase_C"/>
</dbReference>
<evidence type="ECO:0000259" key="4">
    <source>
        <dbReference type="SMART" id="SM00922"/>
    </source>
</evidence>
<dbReference type="InterPro" id="IPR036849">
    <property type="entry name" value="Enolase-like_C_sf"/>
</dbReference>
<evidence type="ECO:0000256" key="1">
    <source>
        <dbReference type="ARBA" id="ARBA00001946"/>
    </source>
</evidence>
<dbReference type="PANTHER" id="PTHR13794">
    <property type="entry name" value="ENOLASE SUPERFAMILY, MANDELATE RACEMASE"/>
    <property type="match status" value="1"/>
</dbReference>
<dbReference type="SUPFAM" id="SSF54826">
    <property type="entry name" value="Enolase N-terminal domain-like"/>
    <property type="match status" value="1"/>
</dbReference>
<dbReference type="Pfam" id="PF02746">
    <property type="entry name" value="MR_MLE_N"/>
    <property type="match status" value="1"/>
</dbReference>
<dbReference type="PANTHER" id="PTHR13794:SF58">
    <property type="entry name" value="MITOCHONDRIAL ENOLASE SUPERFAMILY MEMBER 1"/>
    <property type="match status" value="1"/>
</dbReference>
<evidence type="ECO:0000256" key="3">
    <source>
        <dbReference type="ARBA" id="ARBA00022842"/>
    </source>
</evidence>
<evidence type="ECO:0000313" key="5">
    <source>
        <dbReference type="EMBL" id="AWT58845.1"/>
    </source>
</evidence>
<dbReference type="EC" id="5.5.1.27" evidence="5"/>
<feature type="domain" description="Mandelate racemase/muconate lactonizing enzyme C-terminal" evidence="4">
    <location>
        <begin position="131"/>
        <end position="230"/>
    </location>
</feature>
<dbReference type="InterPro" id="IPR029017">
    <property type="entry name" value="Enolase-like_N"/>
</dbReference>
<protein>
    <submittedName>
        <fullName evidence="5">D-galactarolactone cycloisomerase</fullName>
        <ecNumber evidence="5">5.5.1.27</ecNumber>
    </submittedName>
</protein>
<dbReference type="GO" id="GO:0016853">
    <property type="term" value="F:isomerase activity"/>
    <property type="evidence" value="ECO:0007669"/>
    <property type="project" value="UniProtKB-KW"/>
</dbReference>
<gene>
    <name evidence="5" type="primary">gci_1</name>
    <name evidence="5" type="ORF">DF168_00017</name>
</gene>
<dbReference type="Gene3D" id="3.30.390.10">
    <property type="entry name" value="Enolase-like, N-terminal domain"/>
    <property type="match status" value="1"/>
</dbReference>
<proteinExistence type="predicted"/>
<dbReference type="AlphaFoldDB" id="A0A2Z4ACA3"/>
<dbReference type="GO" id="GO:0016836">
    <property type="term" value="F:hydro-lyase activity"/>
    <property type="evidence" value="ECO:0007669"/>
    <property type="project" value="TreeGrafter"/>
</dbReference>
<keyword evidence="5" id="KW-0413">Isomerase</keyword>
<dbReference type="SFLD" id="SFLDS00001">
    <property type="entry name" value="Enolase"/>
    <property type="match status" value="1"/>
</dbReference>
<evidence type="ECO:0000313" key="6">
    <source>
        <dbReference type="Proteomes" id="UP000247465"/>
    </source>
</evidence>
<dbReference type="Proteomes" id="UP000247465">
    <property type="component" value="Chromosome"/>
</dbReference>
<comment type="cofactor">
    <cofactor evidence="1">
        <name>Mg(2+)</name>
        <dbReference type="ChEBI" id="CHEBI:18420"/>
    </cofactor>
</comment>
<dbReference type="CDD" id="cd03316">
    <property type="entry name" value="MR_like"/>
    <property type="match status" value="1"/>
</dbReference>
<dbReference type="SFLD" id="SFLDG00179">
    <property type="entry name" value="mandelate_racemase"/>
    <property type="match status" value="1"/>
</dbReference>
<dbReference type="GO" id="GO:0016052">
    <property type="term" value="P:carbohydrate catabolic process"/>
    <property type="evidence" value="ECO:0007669"/>
    <property type="project" value="TreeGrafter"/>
</dbReference>
<accession>A0A2Z4ACA3</accession>
<name>A0A2Z4ACA3_9BACT</name>
<dbReference type="SMART" id="SM00922">
    <property type="entry name" value="MR_MLE"/>
    <property type="match status" value="1"/>
</dbReference>
<dbReference type="InterPro" id="IPR046945">
    <property type="entry name" value="RHMD-like"/>
</dbReference>
<dbReference type="Gene3D" id="3.20.20.120">
    <property type="entry name" value="Enolase-like C-terminal domain"/>
    <property type="match status" value="1"/>
</dbReference>
<dbReference type="EMBL" id="CP029803">
    <property type="protein sequence ID" value="AWT58845.1"/>
    <property type="molecule type" value="Genomic_DNA"/>
</dbReference>
<organism evidence="5 6">
    <name type="scientific">Candidatus Moanibacter tarae</name>
    <dbReference type="NCBI Taxonomy" id="2200854"/>
    <lineage>
        <taxon>Bacteria</taxon>
        <taxon>Pseudomonadati</taxon>
        <taxon>Verrucomicrobiota</taxon>
        <taxon>Opitutia</taxon>
        <taxon>Puniceicoccales</taxon>
        <taxon>Puniceicoccales incertae sedis</taxon>
        <taxon>Candidatus Moanibacter</taxon>
    </lineage>
</organism>
<evidence type="ECO:0000256" key="2">
    <source>
        <dbReference type="ARBA" id="ARBA00022723"/>
    </source>
</evidence>
<keyword evidence="2" id="KW-0479">Metal-binding</keyword>
<dbReference type="SUPFAM" id="SSF51604">
    <property type="entry name" value="Enolase C-terminal domain-like"/>
    <property type="match status" value="1"/>
</dbReference>
<sequence length="364" mass="40314">MKISQVMSHHLVAPIERPYRNCCSGWIQTREMNLVEIRTDSGLVGWGEGDGMPSLEAIDKFVIGWSPFDFEMISDNLTRNGCNRRLSSGIEIALWDLMGKKCGVPVYELLGVPRRKKVSAYASGFFERAGVDHVADLTETANCCMNSGFDALKIRIGFGLSQDERVVEAVRTAIGSNVAVSVDANTGYDLANAIDVGKRLEKYDLMWFEEPIDSQNLEGYYKIREALSLRISGGESFSDFSSFGDLVGGRVVDVLQPDIGRVGGFMEGRRICDLAFAHGIHVIPHMFGGVVRLAATLQWLATIPDDPFVEDKIPTYLEWDIMENGLRTDLAILPFKPEDGILAIPDRPGLGVEIDEEALRRFSV</sequence>
<dbReference type="Pfam" id="PF13378">
    <property type="entry name" value="MR_MLE_C"/>
    <property type="match status" value="1"/>
</dbReference>
<dbReference type="KEGG" id="mtar:DF168_00017"/>